<dbReference type="GO" id="GO:0005768">
    <property type="term" value="C:endosome"/>
    <property type="evidence" value="ECO:0007669"/>
    <property type="project" value="TreeGrafter"/>
</dbReference>
<evidence type="ECO:0008006" key="3">
    <source>
        <dbReference type="Google" id="ProtNLM"/>
    </source>
</evidence>
<sequence>MANPRRSSFQLHNHHASIALSDHQPPMPAVASLSSVAAFLKKPTAFPCLLSLFLLLTWLSLRLQHAPATSSSYQFSSSVSDSGAQSQGSLDTEANLARLSVSSLISADRRGWLLDPVSAALDAGIHGGAQFCKSVHAGEIRPGCVRGNHRHRACNETFLIWGANTKFRLENPRVKEKGYAEVSIGADEAAIASSPSGTAHALINIDVKTTFFVGCQDCIIDHKASNTDYKVWEDLLQHDSALS</sequence>
<dbReference type="PANTHER" id="PTHR37742:SF1">
    <property type="entry name" value="OS01G0810200 PROTEIN"/>
    <property type="match status" value="1"/>
</dbReference>
<name>A0A2I0A7Q4_9ASPA</name>
<dbReference type="GO" id="GO:0005802">
    <property type="term" value="C:trans-Golgi network"/>
    <property type="evidence" value="ECO:0007669"/>
    <property type="project" value="TreeGrafter"/>
</dbReference>
<dbReference type="SUPFAM" id="SSF51182">
    <property type="entry name" value="RmlC-like cupins"/>
    <property type="match status" value="1"/>
</dbReference>
<gene>
    <name evidence="1" type="ORF">AXF42_Ash002946</name>
</gene>
<organism evidence="1 2">
    <name type="scientific">Apostasia shenzhenica</name>
    <dbReference type="NCBI Taxonomy" id="1088818"/>
    <lineage>
        <taxon>Eukaryota</taxon>
        <taxon>Viridiplantae</taxon>
        <taxon>Streptophyta</taxon>
        <taxon>Embryophyta</taxon>
        <taxon>Tracheophyta</taxon>
        <taxon>Spermatophyta</taxon>
        <taxon>Magnoliopsida</taxon>
        <taxon>Liliopsida</taxon>
        <taxon>Asparagales</taxon>
        <taxon>Orchidaceae</taxon>
        <taxon>Apostasioideae</taxon>
        <taxon>Apostasia</taxon>
    </lineage>
</organism>
<dbReference type="Gene3D" id="2.60.120.10">
    <property type="entry name" value="Jelly Rolls"/>
    <property type="match status" value="1"/>
</dbReference>
<dbReference type="EMBL" id="KZ452013">
    <property type="protein sequence ID" value="PKA51579.1"/>
    <property type="molecule type" value="Genomic_DNA"/>
</dbReference>
<dbReference type="Proteomes" id="UP000236161">
    <property type="component" value="Unassembled WGS sequence"/>
</dbReference>
<dbReference type="InterPro" id="IPR011051">
    <property type="entry name" value="RmlC_Cupin_sf"/>
</dbReference>
<dbReference type="OrthoDB" id="2017432at2759"/>
<dbReference type="InterPro" id="IPR014710">
    <property type="entry name" value="RmlC-like_jellyroll"/>
</dbReference>
<dbReference type="AlphaFoldDB" id="A0A2I0A7Q4"/>
<evidence type="ECO:0000313" key="2">
    <source>
        <dbReference type="Proteomes" id="UP000236161"/>
    </source>
</evidence>
<proteinExistence type="predicted"/>
<protein>
    <recommendedName>
        <fullName evidence="3">Cupin type-1 domain-containing protein</fullName>
    </recommendedName>
</protein>
<dbReference type="STRING" id="1088818.A0A2I0A7Q4"/>
<accession>A0A2I0A7Q4</accession>
<evidence type="ECO:0000313" key="1">
    <source>
        <dbReference type="EMBL" id="PKA51579.1"/>
    </source>
</evidence>
<reference evidence="1 2" key="1">
    <citation type="journal article" date="2017" name="Nature">
        <title>The Apostasia genome and the evolution of orchids.</title>
        <authorList>
            <person name="Zhang G.Q."/>
            <person name="Liu K.W."/>
            <person name="Li Z."/>
            <person name="Lohaus R."/>
            <person name="Hsiao Y.Y."/>
            <person name="Niu S.C."/>
            <person name="Wang J.Y."/>
            <person name="Lin Y.C."/>
            <person name="Xu Q."/>
            <person name="Chen L.J."/>
            <person name="Yoshida K."/>
            <person name="Fujiwara S."/>
            <person name="Wang Z.W."/>
            <person name="Zhang Y.Q."/>
            <person name="Mitsuda N."/>
            <person name="Wang M."/>
            <person name="Liu G.H."/>
            <person name="Pecoraro L."/>
            <person name="Huang H.X."/>
            <person name="Xiao X.J."/>
            <person name="Lin M."/>
            <person name="Wu X.Y."/>
            <person name="Wu W.L."/>
            <person name="Chen Y.Y."/>
            <person name="Chang S.B."/>
            <person name="Sakamoto S."/>
            <person name="Ohme-Takagi M."/>
            <person name="Yagi M."/>
            <person name="Zeng S.J."/>
            <person name="Shen C.Y."/>
            <person name="Yeh C.M."/>
            <person name="Luo Y.B."/>
            <person name="Tsai W.C."/>
            <person name="Van de Peer Y."/>
            <person name="Liu Z.J."/>
        </authorList>
    </citation>
    <scope>NUCLEOTIDE SEQUENCE [LARGE SCALE GENOMIC DNA]</scope>
    <source>
        <strain evidence="2">cv. Shenzhen</strain>
        <tissue evidence="1">Stem</tissue>
    </source>
</reference>
<dbReference type="PANTHER" id="PTHR37742">
    <property type="entry name" value="OS01G0810200 PROTEIN"/>
    <property type="match status" value="1"/>
</dbReference>
<keyword evidence="2" id="KW-1185">Reference proteome</keyword>